<accession>Q8TKJ9</accession>
<sequence length="94" mass="10906">MIMLTTKSFTAEEAKAVGEQLGLTWDKFDVDQFRRGMDVELEHGTIDPATNVTNDDPIMTGKIALAHLNEFPDYYDRLEEMEEEAEEYWEKTEN</sequence>
<gene>
    <name evidence="1" type="ordered locus">MA_3406</name>
</gene>
<dbReference type="InterPro" id="IPR043720">
    <property type="entry name" value="DUF5661"/>
</dbReference>
<protein>
    <submittedName>
        <fullName evidence="1">Uncharacterized protein</fullName>
    </submittedName>
</protein>
<dbReference type="KEGG" id="mac:MA_3406"/>
<dbReference type="EMBL" id="AE010299">
    <property type="protein sequence ID" value="AAM06773.1"/>
    <property type="molecule type" value="Genomic_DNA"/>
</dbReference>
<dbReference type="InParanoid" id="Q8TKJ9"/>
<dbReference type="Pfam" id="PF18905">
    <property type="entry name" value="DUF5661"/>
    <property type="match status" value="1"/>
</dbReference>
<proteinExistence type="predicted"/>
<dbReference type="Proteomes" id="UP000002487">
    <property type="component" value="Chromosome"/>
</dbReference>
<dbReference type="EnsemblBacteria" id="AAM06773">
    <property type="protein sequence ID" value="AAM06773"/>
    <property type="gene ID" value="MA_3406"/>
</dbReference>
<evidence type="ECO:0000313" key="2">
    <source>
        <dbReference type="Proteomes" id="UP000002487"/>
    </source>
</evidence>
<reference evidence="1 2" key="1">
    <citation type="journal article" date="2002" name="Genome Res.">
        <title>The genome of Methanosarcina acetivorans reveals extensive metabolic and physiological diversity.</title>
        <authorList>
            <person name="Galagan J.E."/>
            <person name="Nusbaum C."/>
            <person name="Roy A."/>
            <person name="Endrizzi M.G."/>
            <person name="Macdonald P."/>
            <person name="FitzHugh W."/>
            <person name="Calvo S."/>
            <person name="Engels R."/>
            <person name="Smirnov S."/>
            <person name="Atnoor D."/>
            <person name="Brown A."/>
            <person name="Allen N."/>
            <person name="Naylor J."/>
            <person name="Stange-Thomann N."/>
            <person name="DeArellano K."/>
            <person name="Johnson R."/>
            <person name="Linton L."/>
            <person name="McEwan P."/>
            <person name="McKernan K."/>
            <person name="Talamas J."/>
            <person name="Tirrell A."/>
            <person name="Ye W."/>
            <person name="Zimmer A."/>
            <person name="Barber R.D."/>
            <person name="Cann I."/>
            <person name="Graham D.E."/>
            <person name="Grahame D.A."/>
            <person name="Guss A."/>
            <person name="Hedderich R."/>
            <person name="Ingram-Smith C."/>
            <person name="Kuettner C.H."/>
            <person name="Krzycki J.A."/>
            <person name="Leigh J.A."/>
            <person name="Li W."/>
            <person name="Liu J."/>
            <person name="Mukhopadhyay B."/>
            <person name="Reeve J.N."/>
            <person name="Smith K."/>
            <person name="Springer T.A."/>
            <person name="Umayam L.A."/>
            <person name="White O."/>
            <person name="White R.H."/>
            <person name="de Macario E.C."/>
            <person name="Ferry J.G."/>
            <person name="Jarrell K.F."/>
            <person name="Jing H."/>
            <person name="Macario A.J.L."/>
            <person name="Paulsen I."/>
            <person name="Pritchett M."/>
            <person name="Sowers K.R."/>
            <person name="Swanson R.V."/>
            <person name="Zinder S.H."/>
            <person name="Lander E."/>
            <person name="Metcalf W.W."/>
            <person name="Birren B."/>
        </authorList>
    </citation>
    <scope>NUCLEOTIDE SEQUENCE [LARGE SCALE GENOMIC DNA]</scope>
    <source>
        <strain evidence="2">ATCC 35395 / DSM 2834 / JCM 12185 / C2A</strain>
    </source>
</reference>
<name>Q8TKJ9_METAC</name>
<keyword evidence="2" id="KW-1185">Reference proteome</keyword>
<organism evidence="1 2">
    <name type="scientific">Methanosarcina acetivorans (strain ATCC 35395 / DSM 2834 / JCM 12185 / C2A)</name>
    <dbReference type="NCBI Taxonomy" id="188937"/>
    <lineage>
        <taxon>Archaea</taxon>
        <taxon>Methanobacteriati</taxon>
        <taxon>Methanobacteriota</taxon>
        <taxon>Stenosarchaea group</taxon>
        <taxon>Methanomicrobia</taxon>
        <taxon>Methanosarcinales</taxon>
        <taxon>Methanosarcinaceae</taxon>
        <taxon>Methanosarcina</taxon>
    </lineage>
</organism>
<dbReference type="HOGENOM" id="CLU_168064_0_0_2"/>
<evidence type="ECO:0000313" key="1">
    <source>
        <dbReference type="EMBL" id="AAM06773.1"/>
    </source>
</evidence>
<dbReference type="AlphaFoldDB" id="Q8TKJ9"/>